<dbReference type="SUPFAM" id="SSF52540">
    <property type="entry name" value="P-loop containing nucleoside triphosphate hydrolases"/>
    <property type="match status" value="1"/>
</dbReference>
<evidence type="ECO:0000259" key="3">
    <source>
        <dbReference type="Pfam" id="PF00437"/>
    </source>
</evidence>
<dbReference type="CDD" id="cd01130">
    <property type="entry name" value="VirB11-like_ATPase"/>
    <property type="match status" value="1"/>
</dbReference>
<protein>
    <submittedName>
        <fullName evidence="4">CpaF family protein</fullName>
    </submittedName>
</protein>
<evidence type="ECO:0000256" key="1">
    <source>
        <dbReference type="ARBA" id="ARBA00006611"/>
    </source>
</evidence>
<proteinExistence type="inferred from homology"/>
<dbReference type="InterPro" id="IPR001482">
    <property type="entry name" value="T2SS/T4SS_dom"/>
</dbReference>
<evidence type="ECO:0000313" key="4">
    <source>
        <dbReference type="EMBL" id="MBT4870784.1"/>
    </source>
</evidence>
<dbReference type="InterPro" id="IPR050921">
    <property type="entry name" value="T4SS_GSP_E_ATPase"/>
</dbReference>
<reference evidence="4" key="1">
    <citation type="journal article" date="2021" name="ISME J.">
        <title>Mercury methylation by metabolically versatile and cosmopolitan marine bacteria.</title>
        <authorList>
            <person name="Lin H."/>
            <person name="Ascher D.B."/>
            <person name="Myung Y."/>
            <person name="Lamborg C.H."/>
            <person name="Hallam S.J."/>
            <person name="Gionfriddo C.M."/>
            <person name="Holt K.E."/>
            <person name="Moreau J.W."/>
        </authorList>
    </citation>
    <scope>NUCLEOTIDE SEQUENCE</scope>
    <source>
        <strain evidence="4">SI075_bin30</strain>
    </source>
</reference>
<comment type="caution">
    <text evidence="4">The sequence shown here is derived from an EMBL/GenBank/DDBJ whole genome shotgun (WGS) entry which is preliminary data.</text>
</comment>
<comment type="similarity">
    <text evidence="1">Belongs to the GSP E family.</text>
</comment>
<organism evidence="4 5">
    <name type="scientific">Candidatus Iainarchaeum sp</name>
    <dbReference type="NCBI Taxonomy" id="3101447"/>
    <lineage>
        <taxon>Archaea</taxon>
        <taxon>Candidatus Iainarchaeota</taxon>
        <taxon>Candidatus Iainarchaeia</taxon>
        <taxon>Candidatus Iainarchaeales</taxon>
        <taxon>Candidatus Iainarchaeaceae</taxon>
        <taxon>Candidatus Iainarchaeum</taxon>
    </lineage>
</organism>
<sequence length="554" mass="62924">MSSDYLSEMMQKAKKADIKEATPEQKEEETVKEVRAEDLEKLKQITDKKIPELEIGVNTEKNEVEKELATKRKVELKAYGKTKIFKIPGSPMNYYYVPTLRPTPSERKIINTIKEATTRLVSIAPYKIRNPEERRVIYKQKVLEIIKHNPTLKIPNSRASFYAEAVVREMVGYGLIDDLINDDQLEEIMVVGPKKPVFVFHREFEMMNTNIEFISEQEVEDLVNKIAREVGRRVDVASPLLDARLSDGSRVNATIPPASISGGTLTIRKFRADPYSIIDLIRMETISTEAAAFLWMCVDGLGVKPANMLISGGTGSGKTTLLNVLASFVPTRERIVSIEDTAELNLPLKHWIRLEARPPGLEGSGELKMDILTKNSLRMRPDRIIVGEIRHEEAFTLFTAINTGHDGCLGTVHANSPEETLIRVTSPPMNVPQIMLAGLDLVIVEHRYYDRKKGTIRRLSQIAEVYGGLEGKPKTNVVFERDPVKDKLERTLLESNYLKELQKFTGLSKSKITAELEIRKRFLDKLVEQNIRDMQKVSDMSRDFLVKRENFGEL</sequence>
<gene>
    <name evidence="4" type="ORF">HON47_04370</name>
</gene>
<dbReference type="Gene3D" id="3.40.50.300">
    <property type="entry name" value="P-loop containing nucleotide triphosphate hydrolases"/>
    <property type="match status" value="1"/>
</dbReference>
<dbReference type="Gene3D" id="3.30.450.380">
    <property type="match status" value="1"/>
</dbReference>
<dbReference type="Pfam" id="PF00437">
    <property type="entry name" value="T2SSE"/>
    <property type="match status" value="1"/>
</dbReference>
<dbReference type="PANTHER" id="PTHR30486">
    <property type="entry name" value="TWITCHING MOTILITY PROTEIN PILT"/>
    <property type="match status" value="1"/>
</dbReference>
<name>A0A8T5GF84_9ARCH</name>
<dbReference type="PANTHER" id="PTHR30486:SF15">
    <property type="entry name" value="TYPE II_IV SECRETION SYSTEM ATPASE"/>
    <property type="match status" value="1"/>
</dbReference>
<dbReference type="InterPro" id="IPR027417">
    <property type="entry name" value="P-loop_NTPase"/>
</dbReference>
<dbReference type="AlphaFoldDB" id="A0A8T5GF84"/>
<dbReference type="EMBL" id="JABJNZ010000057">
    <property type="protein sequence ID" value="MBT4870784.1"/>
    <property type="molecule type" value="Genomic_DNA"/>
</dbReference>
<feature type="compositionally biased region" description="Basic and acidic residues" evidence="2">
    <location>
        <begin position="14"/>
        <end position="32"/>
    </location>
</feature>
<accession>A0A8T5GF84</accession>
<evidence type="ECO:0000256" key="2">
    <source>
        <dbReference type="SAM" id="MobiDB-lite"/>
    </source>
</evidence>
<feature type="domain" description="Bacterial type II secretion system protein E" evidence="3">
    <location>
        <begin position="174"/>
        <end position="442"/>
    </location>
</feature>
<evidence type="ECO:0000313" key="5">
    <source>
        <dbReference type="Proteomes" id="UP000722459"/>
    </source>
</evidence>
<dbReference type="GO" id="GO:0016887">
    <property type="term" value="F:ATP hydrolysis activity"/>
    <property type="evidence" value="ECO:0007669"/>
    <property type="project" value="InterPro"/>
</dbReference>
<dbReference type="Proteomes" id="UP000722459">
    <property type="component" value="Unassembled WGS sequence"/>
</dbReference>
<feature type="region of interest" description="Disordered" evidence="2">
    <location>
        <begin position="1"/>
        <end position="32"/>
    </location>
</feature>